<feature type="transmembrane region" description="Helical" evidence="8">
    <location>
        <begin position="127"/>
        <end position="150"/>
    </location>
</feature>
<accession>A0A022RKG8</accession>
<evidence type="ECO:0000256" key="5">
    <source>
        <dbReference type="ARBA" id="ARBA00022692"/>
    </source>
</evidence>
<dbReference type="Proteomes" id="UP000030748">
    <property type="component" value="Unassembled WGS sequence"/>
</dbReference>
<comment type="subcellular location">
    <subcellularLocation>
        <location evidence="1 8">Cell membrane</location>
        <topology evidence="1 8">Multi-pass membrane protein</topology>
    </subcellularLocation>
</comment>
<feature type="domain" description="Casparian strip membrane protein" evidence="9">
    <location>
        <begin position="9"/>
        <end position="137"/>
    </location>
</feature>
<feature type="transmembrane region" description="Helical" evidence="8">
    <location>
        <begin position="37"/>
        <end position="66"/>
    </location>
</feature>
<evidence type="ECO:0000256" key="8">
    <source>
        <dbReference type="RuleBase" id="RU361233"/>
    </source>
</evidence>
<proteinExistence type="inferred from homology"/>
<comment type="caution">
    <text evidence="8">Lacks conserved residue(s) required for the propagation of feature annotation.</text>
</comment>
<dbReference type="AlphaFoldDB" id="A0A022RKG8"/>
<sequence length="152" mass="16752">MEGTAGALGTSWSLSLRMAQAFTASSSLLIMCFGIEFYSYTAFCFLVVVMGLVIPWAFTLALLDMLSVSFKNRIHPPGILSIVLVGDWILSLLSLAASFSTTSVTRILVFTGDSFCIENKCKRYQTAAFMAFLSWFLLSVSSLINLWFLAKL</sequence>
<evidence type="ECO:0000256" key="1">
    <source>
        <dbReference type="ARBA" id="ARBA00004651"/>
    </source>
</evidence>
<evidence type="ECO:0000256" key="4">
    <source>
        <dbReference type="ARBA" id="ARBA00022475"/>
    </source>
</evidence>
<comment type="subunit">
    <text evidence="3 8">Homodimer and heterodimers.</text>
</comment>
<dbReference type="OMA" id="PKFCGRY"/>
<evidence type="ECO:0000256" key="2">
    <source>
        <dbReference type="ARBA" id="ARBA00007651"/>
    </source>
</evidence>
<dbReference type="STRING" id="4155.A0A022RKG8"/>
<dbReference type="InterPro" id="IPR006702">
    <property type="entry name" value="CASP_dom"/>
</dbReference>
<comment type="similarity">
    <text evidence="2 8">Belongs to the Casparian strip membrane proteins (CASP) family.</text>
</comment>
<gene>
    <name evidence="10" type="ORF">MIMGU_mgv1a023799mg</name>
</gene>
<evidence type="ECO:0000259" key="9">
    <source>
        <dbReference type="Pfam" id="PF04535"/>
    </source>
</evidence>
<name>A0A022RKG8_ERYGU</name>
<dbReference type="GO" id="GO:0016020">
    <property type="term" value="C:membrane"/>
    <property type="evidence" value="ECO:0000318"/>
    <property type="project" value="GO_Central"/>
</dbReference>
<evidence type="ECO:0000313" key="11">
    <source>
        <dbReference type="Proteomes" id="UP000030748"/>
    </source>
</evidence>
<keyword evidence="6 8" id="KW-1133">Transmembrane helix</keyword>
<dbReference type="OrthoDB" id="1881155at2759"/>
<dbReference type="PhylomeDB" id="A0A022RKG8"/>
<dbReference type="PANTHER" id="PTHR32021">
    <property type="entry name" value="CASP-LIKE PROTEIN 5B3"/>
    <property type="match status" value="1"/>
</dbReference>
<organism evidence="10 11">
    <name type="scientific">Erythranthe guttata</name>
    <name type="common">Yellow monkey flower</name>
    <name type="synonym">Mimulus guttatus</name>
    <dbReference type="NCBI Taxonomy" id="4155"/>
    <lineage>
        <taxon>Eukaryota</taxon>
        <taxon>Viridiplantae</taxon>
        <taxon>Streptophyta</taxon>
        <taxon>Embryophyta</taxon>
        <taxon>Tracheophyta</taxon>
        <taxon>Spermatophyta</taxon>
        <taxon>Magnoliopsida</taxon>
        <taxon>eudicotyledons</taxon>
        <taxon>Gunneridae</taxon>
        <taxon>Pentapetalae</taxon>
        <taxon>asterids</taxon>
        <taxon>lamiids</taxon>
        <taxon>Lamiales</taxon>
        <taxon>Phrymaceae</taxon>
        <taxon>Erythranthe</taxon>
    </lineage>
</organism>
<protein>
    <recommendedName>
        <fullName evidence="8">CASP-like protein</fullName>
    </recommendedName>
</protein>
<keyword evidence="11" id="KW-1185">Reference proteome</keyword>
<dbReference type="InterPro" id="IPR045009">
    <property type="entry name" value="CASPL-5"/>
</dbReference>
<evidence type="ECO:0000256" key="6">
    <source>
        <dbReference type="ARBA" id="ARBA00022989"/>
    </source>
</evidence>
<keyword evidence="5 8" id="KW-0812">Transmembrane</keyword>
<evidence type="ECO:0000256" key="7">
    <source>
        <dbReference type="ARBA" id="ARBA00023136"/>
    </source>
</evidence>
<dbReference type="Pfam" id="PF04535">
    <property type="entry name" value="CASP_dom"/>
    <property type="match status" value="1"/>
</dbReference>
<dbReference type="GO" id="GO:0005886">
    <property type="term" value="C:plasma membrane"/>
    <property type="evidence" value="ECO:0007669"/>
    <property type="project" value="UniProtKB-SubCell"/>
</dbReference>
<dbReference type="PANTHER" id="PTHR32021:SF30">
    <property type="entry name" value="CASP-LIKE PROTEIN 5C1"/>
    <property type="match status" value="1"/>
</dbReference>
<keyword evidence="7 8" id="KW-0472">Membrane</keyword>
<dbReference type="eggNOG" id="ENOG502RZFM">
    <property type="taxonomic scope" value="Eukaryota"/>
</dbReference>
<dbReference type="KEGG" id="egt:105955823"/>
<evidence type="ECO:0000256" key="3">
    <source>
        <dbReference type="ARBA" id="ARBA00011489"/>
    </source>
</evidence>
<dbReference type="EMBL" id="KI630445">
    <property type="protein sequence ID" value="EYU39385.1"/>
    <property type="molecule type" value="Genomic_DNA"/>
</dbReference>
<evidence type="ECO:0000313" key="10">
    <source>
        <dbReference type="EMBL" id="EYU39385.1"/>
    </source>
</evidence>
<reference evidence="10 11" key="1">
    <citation type="journal article" date="2013" name="Proc. Natl. Acad. Sci. U.S.A.">
        <title>Fine-scale variation in meiotic recombination in Mimulus inferred from population shotgun sequencing.</title>
        <authorList>
            <person name="Hellsten U."/>
            <person name="Wright K.M."/>
            <person name="Jenkins J."/>
            <person name="Shu S."/>
            <person name="Yuan Y."/>
            <person name="Wessler S.R."/>
            <person name="Schmutz J."/>
            <person name="Willis J.H."/>
            <person name="Rokhsar D.S."/>
        </authorList>
    </citation>
    <scope>NUCLEOTIDE SEQUENCE [LARGE SCALE GENOMIC DNA]</scope>
    <source>
        <strain evidence="11">cv. DUN x IM62</strain>
    </source>
</reference>
<feature type="transmembrane region" description="Helical" evidence="8">
    <location>
        <begin position="78"/>
        <end position="99"/>
    </location>
</feature>
<keyword evidence="4 8" id="KW-1003">Cell membrane</keyword>